<accession>A0AA90KI97</accession>
<protein>
    <recommendedName>
        <fullName evidence="5">Glycosyl hydrolases family 39 N-terminal catalytic domain-containing protein</fullName>
    </recommendedName>
</protein>
<feature type="compositionally biased region" description="Low complexity" evidence="4">
    <location>
        <begin position="273"/>
        <end position="286"/>
    </location>
</feature>
<evidence type="ECO:0000256" key="2">
    <source>
        <dbReference type="ARBA" id="ARBA00022801"/>
    </source>
</evidence>
<feature type="region of interest" description="Disordered" evidence="4">
    <location>
        <begin position="211"/>
        <end position="286"/>
    </location>
</feature>
<evidence type="ECO:0000256" key="4">
    <source>
        <dbReference type="SAM" id="MobiDB-lite"/>
    </source>
</evidence>
<dbReference type="RefSeq" id="WP_271317967.1">
    <property type="nucleotide sequence ID" value="NZ_JABXJJ020000036.1"/>
</dbReference>
<evidence type="ECO:0000313" key="6">
    <source>
        <dbReference type="EMBL" id="MDI5972765.1"/>
    </source>
</evidence>
<dbReference type="AlphaFoldDB" id="A0AA90KI97"/>
<dbReference type="InterPro" id="IPR017853">
    <property type="entry name" value="GH"/>
</dbReference>
<evidence type="ECO:0000256" key="3">
    <source>
        <dbReference type="ARBA" id="ARBA00023295"/>
    </source>
</evidence>
<gene>
    <name evidence="6" type="ORF">POF50_026060</name>
</gene>
<evidence type="ECO:0000256" key="1">
    <source>
        <dbReference type="ARBA" id="ARBA00008875"/>
    </source>
</evidence>
<reference evidence="6" key="1">
    <citation type="submission" date="2023-05" db="EMBL/GenBank/DDBJ databases">
        <title>Streptantibioticus silvisoli sp. nov., acidotolerant actinomycetes 1 from pine litter.</title>
        <authorList>
            <person name="Swiecimska M."/>
            <person name="Golinska P."/>
            <person name="Sangal V."/>
            <person name="Wachnowicz B."/>
            <person name="Goodfellow M."/>
        </authorList>
    </citation>
    <scope>NUCLEOTIDE SEQUENCE</scope>
    <source>
        <strain evidence="6">SL13</strain>
    </source>
</reference>
<feature type="compositionally biased region" description="Low complexity" evidence="4">
    <location>
        <begin position="243"/>
        <end position="259"/>
    </location>
</feature>
<dbReference type="Gene3D" id="3.20.20.80">
    <property type="entry name" value="Glycosidases"/>
    <property type="match status" value="2"/>
</dbReference>
<organism evidence="6">
    <name type="scientific">Streptantibioticus silvisoli</name>
    <dbReference type="NCBI Taxonomy" id="2705255"/>
    <lineage>
        <taxon>Bacteria</taxon>
        <taxon>Bacillati</taxon>
        <taxon>Actinomycetota</taxon>
        <taxon>Actinomycetes</taxon>
        <taxon>Kitasatosporales</taxon>
        <taxon>Streptomycetaceae</taxon>
        <taxon>Streptantibioticus</taxon>
    </lineage>
</organism>
<keyword evidence="3" id="KW-0326">Glycosidase</keyword>
<comment type="similarity">
    <text evidence="1">Belongs to the glycosyl hydrolase 39 family.</text>
</comment>
<dbReference type="Pfam" id="PF01229">
    <property type="entry name" value="Glyco_hydro_39"/>
    <property type="match status" value="1"/>
</dbReference>
<name>A0AA90KI97_9ACTN</name>
<feature type="domain" description="Glycosyl hydrolases family 39 N-terminal catalytic" evidence="5">
    <location>
        <begin position="18"/>
        <end position="168"/>
    </location>
</feature>
<evidence type="ECO:0000259" key="5">
    <source>
        <dbReference type="Pfam" id="PF01229"/>
    </source>
</evidence>
<sequence>MPATALPDGHATVAVTAAAGETVRRLPRPWRPMIGSEHLSHLLCDDLTGGQVIGDELREALRLSVGHFGVRTVRAHAILGDDLGVYRERDGELVHDFTGVDRFYDEVMALGLRPVVELSFMPQDLVRDPDKTVCGYHAVISPPEDWDGWQALIRDLTAHLVERYGLDTSGAPIDFVATHVYGNAPLDLRPILARHGREDLKLWWTEWGPTPPTSTRSAIPSSPRCRRPNASVTTNSPPGSPVTAPAAWCRPWPPATTTAGSASWCGTAPWTTAGSAAANSSVVGSR</sequence>
<dbReference type="SUPFAM" id="SSF51445">
    <property type="entry name" value="(Trans)glycosidases"/>
    <property type="match status" value="1"/>
</dbReference>
<proteinExistence type="inferred from homology"/>
<keyword evidence="2" id="KW-0378">Hydrolase</keyword>
<comment type="caution">
    <text evidence="6">The sequence shown here is derived from an EMBL/GenBank/DDBJ whole genome shotgun (WGS) entry which is preliminary data.</text>
</comment>
<dbReference type="InterPro" id="IPR049166">
    <property type="entry name" value="GH39_cat"/>
</dbReference>
<dbReference type="GO" id="GO:0016798">
    <property type="term" value="F:hydrolase activity, acting on glycosyl bonds"/>
    <property type="evidence" value="ECO:0007669"/>
    <property type="project" value="UniProtKB-KW"/>
</dbReference>
<dbReference type="EMBL" id="JABXJJ020000036">
    <property type="protein sequence ID" value="MDI5972765.1"/>
    <property type="molecule type" value="Genomic_DNA"/>
</dbReference>